<dbReference type="PROSITE" id="PS50932">
    <property type="entry name" value="HTH_LACI_2"/>
    <property type="match status" value="1"/>
</dbReference>
<keyword evidence="2" id="KW-0238">DNA-binding</keyword>
<dbReference type="EMBL" id="CP001819">
    <property type="protein sequence ID" value="ACZ21102.1"/>
    <property type="molecule type" value="Genomic_DNA"/>
</dbReference>
<gene>
    <name evidence="6" type="ordered locus">Sked_11590</name>
</gene>
<dbReference type="PANTHER" id="PTHR30146:SF153">
    <property type="entry name" value="LACTOSE OPERON REPRESSOR"/>
    <property type="match status" value="1"/>
</dbReference>
<dbReference type="Gene3D" id="1.10.260.40">
    <property type="entry name" value="lambda repressor-like DNA-binding domains"/>
    <property type="match status" value="1"/>
</dbReference>
<dbReference type="CDD" id="cd01392">
    <property type="entry name" value="HTH_LacI"/>
    <property type="match status" value="1"/>
</dbReference>
<sequence>MSADHEPAAAAPPPAERSRSTRPPSMVDVARAAQVSQKTVSRVVNREPNVSPEVRTRVLEAIASLGFRPNSAARALVTNRTRTIGMVSIGSSLLGPASIVDGVEKAARGAGYSLTLVRTASGGADDIGAAMDALVAQGVEAIVISEPADSLQRIGHSVPGIPVLAVEHRENEDDDWILVGADTWGGARSATEHLLGLGHRTVWHVAGPDGWGTSENRVDGWRAALLESGCAVPDVVRGDWTASSGYEIGLSLATRDDLTAVFAANDDMAVGLIHAFERSGLSVPDDVSVVGFDDIGTAGFLHTPLTTVRQDFAEIARQGMRRLIAAIEGRHVGSRQASVPVQLIIRESTARANPRRRTLTGL</sequence>
<dbReference type="AlphaFoldDB" id="D1BDP0"/>
<dbReference type="KEGG" id="ske:Sked_11590"/>
<dbReference type="HOGENOM" id="CLU_037628_6_1_11"/>
<dbReference type="Pfam" id="PF13377">
    <property type="entry name" value="Peripla_BP_3"/>
    <property type="match status" value="1"/>
</dbReference>
<keyword evidence="3" id="KW-0804">Transcription</keyword>
<dbReference type="GO" id="GO:0000976">
    <property type="term" value="F:transcription cis-regulatory region binding"/>
    <property type="evidence" value="ECO:0007669"/>
    <property type="project" value="TreeGrafter"/>
</dbReference>
<dbReference type="GO" id="GO:0003700">
    <property type="term" value="F:DNA-binding transcription factor activity"/>
    <property type="evidence" value="ECO:0007669"/>
    <property type="project" value="TreeGrafter"/>
</dbReference>
<feature type="region of interest" description="Disordered" evidence="4">
    <location>
        <begin position="1"/>
        <end position="25"/>
    </location>
</feature>
<dbReference type="InterPro" id="IPR010982">
    <property type="entry name" value="Lambda_DNA-bd_dom_sf"/>
</dbReference>
<dbReference type="InterPro" id="IPR000843">
    <property type="entry name" value="HTH_LacI"/>
</dbReference>
<reference evidence="6 7" key="1">
    <citation type="journal article" date="2009" name="Stand. Genomic Sci.">
        <title>Complete genome sequence of Sanguibacter keddieii type strain (ST-74).</title>
        <authorList>
            <person name="Ivanova N."/>
            <person name="Sikorski J."/>
            <person name="Sims D."/>
            <person name="Brettin T."/>
            <person name="Detter J.C."/>
            <person name="Han C."/>
            <person name="Lapidus A."/>
            <person name="Copeland A."/>
            <person name="Glavina Del Rio T."/>
            <person name="Nolan M."/>
            <person name="Chen F."/>
            <person name="Lucas S."/>
            <person name="Tice H."/>
            <person name="Cheng J.F."/>
            <person name="Bruce D."/>
            <person name="Goodwin L."/>
            <person name="Pitluck S."/>
            <person name="Pati A."/>
            <person name="Mavromatis K."/>
            <person name="Chen A."/>
            <person name="Palaniappan K."/>
            <person name="D'haeseleer P."/>
            <person name="Chain P."/>
            <person name="Bristow J."/>
            <person name="Eisen J.A."/>
            <person name="Markowitz V."/>
            <person name="Hugenholtz P."/>
            <person name="Goker M."/>
            <person name="Pukall R."/>
            <person name="Klenk H.P."/>
            <person name="Kyrpides N.C."/>
        </authorList>
    </citation>
    <scope>NUCLEOTIDE SEQUENCE [LARGE SCALE GENOMIC DNA]</scope>
    <source>
        <strain evidence="7">ATCC 51767 / DSM 10542 / NCFB 3025 / ST-74</strain>
    </source>
</reference>
<dbReference type="Gene3D" id="3.40.50.2300">
    <property type="match status" value="2"/>
</dbReference>
<evidence type="ECO:0000313" key="6">
    <source>
        <dbReference type="EMBL" id="ACZ21102.1"/>
    </source>
</evidence>
<evidence type="ECO:0000256" key="3">
    <source>
        <dbReference type="ARBA" id="ARBA00023163"/>
    </source>
</evidence>
<accession>D1BDP0</accession>
<dbReference type="InterPro" id="IPR046335">
    <property type="entry name" value="LacI/GalR-like_sensor"/>
</dbReference>
<dbReference type="SUPFAM" id="SSF47413">
    <property type="entry name" value="lambda repressor-like DNA-binding domains"/>
    <property type="match status" value="1"/>
</dbReference>
<evidence type="ECO:0000259" key="5">
    <source>
        <dbReference type="PROSITE" id="PS50932"/>
    </source>
</evidence>
<dbReference type="eggNOG" id="COG1609">
    <property type="taxonomic scope" value="Bacteria"/>
</dbReference>
<proteinExistence type="predicted"/>
<dbReference type="InterPro" id="IPR028082">
    <property type="entry name" value="Peripla_BP_I"/>
</dbReference>
<evidence type="ECO:0000256" key="1">
    <source>
        <dbReference type="ARBA" id="ARBA00023015"/>
    </source>
</evidence>
<dbReference type="RefSeq" id="WP_012866171.1">
    <property type="nucleotide sequence ID" value="NC_013521.1"/>
</dbReference>
<dbReference type="SMART" id="SM00354">
    <property type="entry name" value="HTH_LACI"/>
    <property type="match status" value="1"/>
</dbReference>
<dbReference type="CDD" id="cd01574">
    <property type="entry name" value="PBP1_LacI"/>
    <property type="match status" value="1"/>
</dbReference>
<organism evidence="6 7">
    <name type="scientific">Sanguibacter keddieii (strain ATCC 51767 / DSM 10542 / NCFB 3025 / ST-74)</name>
    <dbReference type="NCBI Taxonomy" id="446469"/>
    <lineage>
        <taxon>Bacteria</taxon>
        <taxon>Bacillati</taxon>
        <taxon>Actinomycetota</taxon>
        <taxon>Actinomycetes</taxon>
        <taxon>Micrococcales</taxon>
        <taxon>Sanguibacteraceae</taxon>
        <taxon>Sanguibacter</taxon>
    </lineage>
</organism>
<keyword evidence="7" id="KW-1185">Reference proteome</keyword>
<evidence type="ECO:0000313" key="7">
    <source>
        <dbReference type="Proteomes" id="UP000000322"/>
    </source>
</evidence>
<feature type="domain" description="HTH lacI-type" evidence="5">
    <location>
        <begin position="24"/>
        <end position="78"/>
    </location>
</feature>
<protein>
    <submittedName>
        <fullName evidence="6">Transcriptional regulator</fullName>
    </submittedName>
</protein>
<dbReference type="SUPFAM" id="SSF53822">
    <property type="entry name" value="Periplasmic binding protein-like I"/>
    <property type="match status" value="1"/>
</dbReference>
<evidence type="ECO:0000256" key="4">
    <source>
        <dbReference type="SAM" id="MobiDB-lite"/>
    </source>
</evidence>
<dbReference type="Pfam" id="PF00356">
    <property type="entry name" value="LacI"/>
    <property type="match status" value="1"/>
</dbReference>
<keyword evidence="1" id="KW-0805">Transcription regulation</keyword>
<dbReference type="STRING" id="446469.Sked_11590"/>
<dbReference type="Proteomes" id="UP000000322">
    <property type="component" value="Chromosome"/>
</dbReference>
<evidence type="ECO:0000256" key="2">
    <source>
        <dbReference type="ARBA" id="ARBA00023125"/>
    </source>
</evidence>
<name>D1BDP0_SANKS</name>
<dbReference type="PANTHER" id="PTHR30146">
    <property type="entry name" value="LACI-RELATED TRANSCRIPTIONAL REPRESSOR"/>
    <property type="match status" value="1"/>
</dbReference>
<dbReference type="PROSITE" id="PS00356">
    <property type="entry name" value="HTH_LACI_1"/>
    <property type="match status" value="1"/>
</dbReference>